<dbReference type="OrthoDB" id="6285980at2759"/>
<organism evidence="2 3">
    <name type="scientific">Opisthorchis felineus</name>
    <dbReference type="NCBI Taxonomy" id="147828"/>
    <lineage>
        <taxon>Eukaryota</taxon>
        <taxon>Metazoa</taxon>
        <taxon>Spiralia</taxon>
        <taxon>Lophotrochozoa</taxon>
        <taxon>Platyhelminthes</taxon>
        <taxon>Trematoda</taxon>
        <taxon>Digenea</taxon>
        <taxon>Opisthorchiida</taxon>
        <taxon>Opisthorchiata</taxon>
        <taxon>Opisthorchiidae</taxon>
        <taxon>Opisthorchis</taxon>
    </lineage>
</organism>
<comment type="caution">
    <text evidence="2">The sequence shown here is derived from an EMBL/GenBank/DDBJ whole genome shotgun (WGS) entry which is preliminary data.</text>
</comment>
<sequence>MVTMNAVSLPPSSNLAVGYATTTTTTAQSSTMSLNNTNTPLDVSSSSLAISASATVSSVVRVGMKREASSHSASGDGVNGLDLHSRYPSKRPNQNSSYAAGSVPESESSDGASILCNGTCPSTGLTEQQRTDVEFFKSTADISVPFTHDLALSSTYSSANYFW</sequence>
<keyword evidence="3" id="KW-1185">Reference proteome</keyword>
<feature type="region of interest" description="Disordered" evidence="1">
    <location>
        <begin position="65"/>
        <end position="110"/>
    </location>
</feature>
<reference evidence="2 3" key="1">
    <citation type="journal article" date="2019" name="BMC Genomics">
        <title>New insights from Opisthorchis felineus genome: update on genomics of the epidemiologically important liver flukes.</title>
        <authorList>
            <person name="Ershov N.I."/>
            <person name="Mordvinov V.A."/>
            <person name="Prokhortchouk E.B."/>
            <person name="Pakharukova M.Y."/>
            <person name="Gunbin K.V."/>
            <person name="Ustyantsev K."/>
            <person name="Genaev M.A."/>
            <person name="Blinov A.G."/>
            <person name="Mazur A."/>
            <person name="Boulygina E."/>
            <person name="Tsygankova S."/>
            <person name="Khrameeva E."/>
            <person name="Chekanov N."/>
            <person name="Fan G."/>
            <person name="Xiao A."/>
            <person name="Zhang H."/>
            <person name="Xu X."/>
            <person name="Yang H."/>
            <person name="Solovyev V."/>
            <person name="Lee S.M."/>
            <person name="Liu X."/>
            <person name="Afonnikov D.A."/>
            <person name="Skryabin K.G."/>
        </authorList>
    </citation>
    <scope>NUCLEOTIDE SEQUENCE [LARGE SCALE GENOMIC DNA]</scope>
    <source>
        <strain evidence="2">AK-0245</strain>
        <tissue evidence="2">Whole organism</tissue>
    </source>
</reference>
<dbReference type="Proteomes" id="UP000308267">
    <property type="component" value="Unassembled WGS sequence"/>
</dbReference>
<evidence type="ECO:0000313" key="2">
    <source>
        <dbReference type="EMBL" id="TGZ64056.1"/>
    </source>
</evidence>
<gene>
    <name evidence="2" type="ORF">CRM22_006564</name>
</gene>
<evidence type="ECO:0000313" key="3">
    <source>
        <dbReference type="Proteomes" id="UP000308267"/>
    </source>
</evidence>
<evidence type="ECO:0000256" key="1">
    <source>
        <dbReference type="SAM" id="MobiDB-lite"/>
    </source>
</evidence>
<feature type="compositionally biased region" description="Polar residues" evidence="1">
    <location>
        <begin position="91"/>
        <end position="110"/>
    </location>
</feature>
<dbReference type="EMBL" id="SJOL01006909">
    <property type="protein sequence ID" value="TGZ64056.1"/>
    <property type="molecule type" value="Genomic_DNA"/>
</dbReference>
<name>A0A4S2LM21_OPIFE</name>
<dbReference type="AlphaFoldDB" id="A0A4S2LM21"/>
<protein>
    <submittedName>
        <fullName evidence="2">Uncharacterized protein</fullName>
    </submittedName>
</protein>
<proteinExistence type="predicted"/>
<accession>A0A4S2LM21</accession>